<keyword evidence="2" id="KW-1185">Reference proteome</keyword>
<reference evidence="1 2" key="1">
    <citation type="submission" date="2023-05" db="EMBL/GenBank/DDBJ databases">
        <title>B98-5 Cell Line De Novo Hybrid Assembly: An Optical Mapping Approach.</title>
        <authorList>
            <person name="Kananen K."/>
            <person name="Auerbach J.A."/>
            <person name="Kautto E."/>
            <person name="Blachly J.S."/>
        </authorList>
    </citation>
    <scope>NUCLEOTIDE SEQUENCE [LARGE SCALE GENOMIC DNA]</scope>
    <source>
        <strain evidence="1">B95-8</strain>
        <tissue evidence="1">Cell line</tissue>
    </source>
</reference>
<protein>
    <recommendedName>
        <fullName evidence="3">Hair growth associated</fullName>
    </recommendedName>
</protein>
<sequence>FLQVLGGDPVCQLQALLQHSTHSTAAEPTGCTEAVGGGTRQCSQEPQGALHRGEVLRVCLAARLPCCGPQSGMHTQDFWKERVEHLHAPSNHISVAQETCRQQIPSHLAVLEATQNNPTAGSVLKMAWLQVLV</sequence>
<dbReference type="Proteomes" id="UP001266305">
    <property type="component" value="Unassembled WGS sequence"/>
</dbReference>
<name>A0ABQ9UAB6_SAGOE</name>
<evidence type="ECO:0008006" key="3">
    <source>
        <dbReference type="Google" id="ProtNLM"/>
    </source>
</evidence>
<dbReference type="EMBL" id="JASSZA010000014">
    <property type="protein sequence ID" value="KAK2094008.1"/>
    <property type="molecule type" value="Genomic_DNA"/>
</dbReference>
<organism evidence="1 2">
    <name type="scientific">Saguinus oedipus</name>
    <name type="common">Cotton-top tamarin</name>
    <name type="synonym">Oedipomidas oedipus</name>
    <dbReference type="NCBI Taxonomy" id="9490"/>
    <lineage>
        <taxon>Eukaryota</taxon>
        <taxon>Metazoa</taxon>
        <taxon>Chordata</taxon>
        <taxon>Craniata</taxon>
        <taxon>Vertebrata</taxon>
        <taxon>Euteleostomi</taxon>
        <taxon>Mammalia</taxon>
        <taxon>Eutheria</taxon>
        <taxon>Euarchontoglires</taxon>
        <taxon>Primates</taxon>
        <taxon>Haplorrhini</taxon>
        <taxon>Platyrrhini</taxon>
        <taxon>Cebidae</taxon>
        <taxon>Callitrichinae</taxon>
        <taxon>Saguinus</taxon>
    </lineage>
</organism>
<comment type="caution">
    <text evidence="1">The sequence shown here is derived from an EMBL/GenBank/DDBJ whole genome shotgun (WGS) entry which is preliminary data.</text>
</comment>
<evidence type="ECO:0000313" key="2">
    <source>
        <dbReference type="Proteomes" id="UP001266305"/>
    </source>
</evidence>
<accession>A0ABQ9UAB6</accession>
<feature type="non-terminal residue" evidence="1">
    <location>
        <position position="1"/>
    </location>
</feature>
<evidence type="ECO:0000313" key="1">
    <source>
        <dbReference type="EMBL" id="KAK2094008.1"/>
    </source>
</evidence>
<gene>
    <name evidence="1" type="ORF">P7K49_027746</name>
</gene>
<proteinExistence type="predicted"/>